<feature type="transmembrane region" description="Helical" evidence="6">
    <location>
        <begin position="7"/>
        <end position="25"/>
    </location>
</feature>
<name>A0AAE3R8A2_9BACT</name>
<evidence type="ECO:0000256" key="4">
    <source>
        <dbReference type="ARBA" id="ARBA00022989"/>
    </source>
</evidence>
<dbReference type="InterPro" id="IPR050638">
    <property type="entry name" value="AA-Vitamin_Transporters"/>
</dbReference>
<comment type="subcellular location">
    <subcellularLocation>
        <location evidence="1">Membrane</location>
        <topology evidence="1">Multi-pass membrane protein</topology>
    </subcellularLocation>
</comment>
<keyword evidence="9" id="KW-1185">Reference proteome</keyword>
<feature type="domain" description="EamA" evidence="7">
    <location>
        <begin position="4"/>
        <end position="137"/>
    </location>
</feature>
<dbReference type="InterPro" id="IPR000620">
    <property type="entry name" value="EamA_dom"/>
</dbReference>
<dbReference type="Proteomes" id="UP001232063">
    <property type="component" value="Unassembled WGS sequence"/>
</dbReference>
<dbReference type="AlphaFoldDB" id="A0AAE3R8A2"/>
<sequence>MKVKGYLYAIISAITYGLIPLFILPIKQIHFSLNVALFYRFFISSLFLLILLKYKKESLKINRKELMTFGVLGSLFAMSSDFLFLAYDYLSAGIASTILFVYPVIVALIMAIFFRERITLVTAISLIITLAGVYILSTKGRAFDINFTGLSIALASALCYSLYIVKVNKAKVKASGVKTTFFSLLFSAMYYLLKSLLWKESLILPNLNLLLDIAIFGLLTSVVSITTLVYAIRYIGSTPTAILGALEPVVAVLISVFLFHELLTLQLIVGITCILAGVLISIVFASNKDTEESKREISC</sequence>
<comment type="similarity">
    <text evidence="2">Belongs to the EamA transporter family.</text>
</comment>
<feature type="transmembrane region" description="Helical" evidence="6">
    <location>
        <begin position="175"/>
        <end position="193"/>
    </location>
</feature>
<dbReference type="Gene3D" id="1.10.3730.20">
    <property type="match status" value="1"/>
</dbReference>
<keyword evidence="4 6" id="KW-1133">Transmembrane helix</keyword>
<feature type="transmembrane region" description="Helical" evidence="6">
    <location>
        <begin position="93"/>
        <end position="113"/>
    </location>
</feature>
<accession>A0AAE3R8A2</accession>
<organism evidence="8 9">
    <name type="scientific">Xanthocytophaga agilis</name>
    <dbReference type="NCBI Taxonomy" id="3048010"/>
    <lineage>
        <taxon>Bacteria</taxon>
        <taxon>Pseudomonadati</taxon>
        <taxon>Bacteroidota</taxon>
        <taxon>Cytophagia</taxon>
        <taxon>Cytophagales</taxon>
        <taxon>Rhodocytophagaceae</taxon>
        <taxon>Xanthocytophaga</taxon>
    </lineage>
</organism>
<feature type="transmembrane region" description="Helical" evidence="6">
    <location>
        <begin position="239"/>
        <end position="259"/>
    </location>
</feature>
<dbReference type="GO" id="GO:0016020">
    <property type="term" value="C:membrane"/>
    <property type="evidence" value="ECO:0007669"/>
    <property type="project" value="UniProtKB-SubCell"/>
</dbReference>
<dbReference type="SUPFAM" id="SSF103481">
    <property type="entry name" value="Multidrug resistance efflux transporter EmrE"/>
    <property type="match status" value="2"/>
</dbReference>
<evidence type="ECO:0000256" key="3">
    <source>
        <dbReference type="ARBA" id="ARBA00022692"/>
    </source>
</evidence>
<feature type="transmembrane region" description="Helical" evidence="6">
    <location>
        <begin position="120"/>
        <end position="137"/>
    </location>
</feature>
<evidence type="ECO:0000256" key="2">
    <source>
        <dbReference type="ARBA" id="ARBA00007362"/>
    </source>
</evidence>
<gene>
    <name evidence="8" type="ORF">QNI22_33855</name>
</gene>
<reference evidence="8" key="1">
    <citation type="submission" date="2023-05" db="EMBL/GenBank/DDBJ databases">
        <authorList>
            <person name="Zhang X."/>
        </authorList>
    </citation>
    <scope>NUCLEOTIDE SEQUENCE</scope>
    <source>
        <strain evidence="8">BD1B2-1</strain>
    </source>
</reference>
<feature type="transmembrane region" description="Helical" evidence="6">
    <location>
        <begin position="37"/>
        <end position="54"/>
    </location>
</feature>
<feature type="transmembrane region" description="Helical" evidence="6">
    <location>
        <begin position="265"/>
        <end position="285"/>
    </location>
</feature>
<evidence type="ECO:0000259" key="7">
    <source>
        <dbReference type="Pfam" id="PF00892"/>
    </source>
</evidence>
<comment type="caution">
    <text evidence="8">The sequence shown here is derived from an EMBL/GenBank/DDBJ whole genome shotgun (WGS) entry which is preliminary data.</text>
</comment>
<dbReference type="PANTHER" id="PTHR32322:SF2">
    <property type="entry name" value="EAMA DOMAIN-CONTAINING PROTEIN"/>
    <property type="match status" value="1"/>
</dbReference>
<dbReference type="InterPro" id="IPR037185">
    <property type="entry name" value="EmrE-like"/>
</dbReference>
<dbReference type="PANTHER" id="PTHR32322">
    <property type="entry name" value="INNER MEMBRANE TRANSPORTER"/>
    <property type="match status" value="1"/>
</dbReference>
<evidence type="ECO:0000313" key="8">
    <source>
        <dbReference type="EMBL" id="MDJ1505691.1"/>
    </source>
</evidence>
<dbReference type="EMBL" id="JASJOU010000017">
    <property type="protein sequence ID" value="MDJ1505691.1"/>
    <property type="molecule type" value="Genomic_DNA"/>
</dbReference>
<feature type="transmembrane region" description="Helical" evidence="6">
    <location>
        <begin position="143"/>
        <end position="163"/>
    </location>
</feature>
<feature type="transmembrane region" description="Helical" evidence="6">
    <location>
        <begin position="213"/>
        <end position="232"/>
    </location>
</feature>
<feature type="transmembrane region" description="Helical" evidence="6">
    <location>
        <begin position="66"/>
        <end position="87"/>
    </location>
</feature>
<evidence type="ECO:0000256" key="6">
    <source>
        <dbReference type="SAM" id="Phobius"/>
    </source>
</evidence>
<proteinExistence type="inferred from homology"/>
<dbReference type="Pfam" id="PF00892">
    <property type="entry name" value="EamA"/>
    <property type="match status" value="2"/>
</dbReference>
<protein>
    <submittedName>
        <fullName evidence="8">DMT family transporter</fullName>
    </submittedName>
</protein>
<evidence type="ECO:0000256" key="1">
    <source>
        <dbReference type="ARBA" id="ARBA00004141"/>
    </source>
</evidence>
<keyword evidence="3 6" id="KW-0812">Transmembrane</keyword>
<evidence type="ECO:0000256" key="5">
    <source>
        <dbReference type="ARBA" id="ARBA00023136"/>
    </source>
</evidence>
<dbReference type="RefSeq" id="WP_314517978.1">
    <property type="nucleotide sequence ID" value="NZ_JASJOU010000017.1"/>
</dbReference>
<evidence type="ECO:0000313" key="9">
    <source>
        <dbReference type="Proteomes" id="UP001232063"/>
    </source>
</evidence>
<feature type="domain" description="EamA" evidence="7">
    <location>
        <begin position="148"/>
        <end position="281"/>
    </location>
</feature>
<keyword evidence="5 6" id="KW-0472">Membrane</keyword>